<evidence type="ECO:0000313" key="5">
    <source>
        <dbReference type="EMBL" id="MCF2532423.1"/>
    </source>
</evidence>
<proteinExistence type="predicted"/>
<dbReference type="Proteomes" id="UP001165378">
    <property type="component" value="Unassembled WGS sequence"/>
</dbReference>
<evidence type="ECO:0000256" key="2">
    <source>
        <dbReference type="ARBA" id="ARBA00023125"/>
    </source>
</evidence>
<dbReference type="Gene3D" id="3.30.70.920">
    <property type="match status" value="1"/>
</dbReference>
<dbReference type="EMBL" id="JAKFHA010000033">
    <property type="protein sequence ID" value="MCF2532423.1"/>
    <property type="molecule type" value="Genomic_DNA"/>
</dbReference>
<dbReference type="InterPro" id="IPR019888">
    <property type="entry name" value="Tscrpt_reg_AsnC-like"/>
</dbReference>
<reference evidence="5" key="1">
    <citation type="submission" date="2022-01" db="EMBL/GenBank/DDBJ databases">
        <title>Genome-Based Taxonomic Classification of the Phylum Actinobacteria.</title>
        <authorList>
            <person name="Gao Y."/>
        </authorList>
    </citation>
    <scope>NUCLEOTIDE SEQUENCE</scope>
    <source>
        <strain evidence="5">KLBMP 8922</strain>
    </source>
</reference>
<protein>
    <submittedName>
        <fullName evidence="5">Lrp/AsnC family transcriptional regulator</fullName>
    </submittedName>
</protein>
<keyword evidence="2" id="KW-0238">DNA-binding</keyword>
<feature type="domain" description="HTH asnC-type" evidence="4">
    <location>
        <begin position="1"/>
        <end position="43"/>
    </location>
</feature>
<evidence type="ECO:0000256" key="3">
    <source>
        <dbReference type="ARBA" id="ARBA00023163"/>
    </source>
</evidence>
<gene>
    <name evidence="5" type="ORF">LZ495_35135</name>
</gene>
<dbReference type="GO" id="GO:0005829">
    <property type="term" value="C:cytosol"/>
    <property type="evidence" value="ECO:0007669"/>
    <property type="project" value="TreeGrafter"/>
</dbReference>
<dbReference type="SUPFAM" id="SSF54909">
    <property type="entry name" value="Dimeric alpha+beta barrel"/>
    <property type="match status" value="1"/>
</dbReference>
<dbReference type="AlphaFoldDB" id="A0AA41U353"/>
<evidence type="ECO:0000256" key="1">
    <source>
        <dbReference type="ARBA" id="ARBA00023015"/>
    </source>
</evidence>
<evidence type="ECO:0000259" key="4">
    <source>
        <dbReference type="PROSITE" id="PS50956"/>
    </source>
</evidence>
<dbReference type="InterPro" id="IPR011008">
    <property type="entry name" value="Dimeric_a/b-barrel"/>
</dbReference>
<evidence type="ECO:0000313" key="6">
    <source>
        <dbReference type="Proteomes" id="UP001165378"/>
    </source>
</evidence>
<accession>A0AA41U353</accession>
<organism evidence="5 6">
    <name type="scientific">Yinghuangia soli</name>
    <dbReference type="NCBI Taxonomy" id="2908204"/>
    <lineage>
        <taxon>Bacteria</taxon>
        <taxon>Bacillati</taxon>
        <taxon>Actinomycetota</taxon>
        <taxon>Actinomycetes</taxon>
        <taxon>Kitasatosporales</taxon>
        <taxon>Streptomycetaceae</taxon>
        <taxon>Yinghuangia</taxon>
    </lineage>
</organism>
<keyword evidence="6" id="KW-1185">Reference proteome</keyword>
<dbReference type="InterPro" id="IPR019887">
    <property type="entry name" value="Tscrpt_reg_AsnC/Lrp_C"/>
</dbReference>
<dbReference type="InterPro" id="IPR000485">
    <property type="entry name" value="AsnC-type_HTH_dom"/>
</dbReference>
<dbReference type="PANTHER" id="PTHR30154">
    <property type="entry name" value="LEUCINE-RESPONSIVE REGULATORY PROTEIN"/>
    <property type="match status" value="1"/>
</dbReference>
<dbReference type="SMART" id="SM00344">
    <property type="entry name" value="HTH_ASNC"/>
    <property type="match status" value="1"/>
</dbReference>
<dbReference type="PROSITE" id="PS50956">
    <property type="entry name" value="HTH_ASNC_2"/>
    <property type="match status" value="1"/>
</dbReference>
<dbReference type="GO" id="GO:0043565">
    <property type="term" value="F:sequence-specific DNA binding"/>
    <property type="evidence" value="ECO:0007669"/>
    <property type="project" value="InterPro"/>
</dbReference>
<name>A0AA41U353_9ACTN</name>
<keyword evidence="1" id="KW-0805">Transcription regulation</keyword>
<sequence>MVALADRLRLSRNTVQARLAKLEHNGALGAFDRRVSPAALGYPLTAIVTAQVDQRRLAEVAAALAGIDEVVEVIGLSGGADVFIKVAARDAEDLYRIAGRILAAPAVERTSTALAMQQLVPERLTPLLRRAAQGRPGRAEEGQEEQE</sequence>
<keyword evidence="3" id="KW-0804">Transcription</keyword>
<comment type="caution">
    <text evidence="5">The sequence shown here is derived from an EMBL/GenBank/DDBJ whole genome shotgun (WGS) entry which is preliminary data.</text>
</comment>
<dbReference type="Pfam" id="PF01037">
    <property type="entry name" value="AsnC_trans_reg"/>
    <property type="match status" value="1"/>
</dbReference>
<dbReference type="PANTHER" id="PTHR30154:SF34">
    <property type="entry name" value="TRANSCRIPTIONAL REGULATOR AZLB"/>
    <property type="match status" value="1"/>
</dbReference>
<dbReference type="GO" id="GO:0043200">
    <property type="term" value="P:response to amino acid"/>
    <property type="evidence" value="ECO:0007669"/>
    <property type="project" value="TreeGrafter"/>
</dbReference>